<organism evidence="2 3">
    <name type="scientific">Gulo gulo</name>
    <name type="common">Wolverine</name>
    <name type="synonym">Gluton</name>
    <dbReference type="NCBI Taxonomy" id="48420"/>
    <lineage>
        <taxon>Eukaryota</taxon>
        <taxon>Metazoa</taxon>
        <taxon>Chordata</taxon>
        <taxon>Craniata</taxon>
        <taxon>Vertebrata</taxon>
        <taxon>Euteleostomi</taxon>
        <taxon>Mammalia</taxon>
        <taxon>Eutheria</taxon>
        <taxon>Laurasiatheria</taxon>
        <taxon>Carnivora</taxon>
        <taxon>Caniformia</taxon>
        <taxon>Musteloidea</taxon>
        <taxon>Mustelidae</taxon>
        <taxon>Guloninae</taxon>
        <taxon>Gulo</taxon>
    </lineage>
</organism>
<comment type="caution">
    <text evidence="2">The sequence shown here is derived from an EMBL/GenBank/DDBJ whole genome shotgun (WGS) entry which is preliminary data.</text>
</comment>
<name>A0A9X9QAH2_GULGU</name>
<proteinExistence type="predicted"/>
<dbReference type="Proteomes" id="UP000269945">
    <property type="component" value="Unassembled WGS sequence"/>
</dbReference>
<feature type="non-terminal residue" evidence="2">
    <location>
        <position position="81"/>
    </location>
</feature>
<reference evidence="2 3" key="1">
    <citation type="submission" date="2018-10" db="EMBL/GenBank/DDBJ databases">
        <authorList>
            <person name="Ekblom R."/>
            <person name="Jareborg N."/>
        </authorList>
    </citation>
    <scope>NUCLEOTIDE SEQUENCE [LARGE SCALE GENOMIC DNA]</scope>
    <source>
        <tissue evidence="2">Muscle</tissue>
    </source>
</reference>
<protein>
    <submittedName>
        <fullName evidence="2">Uncharacterized protein</fullName>
    </submittedName>
</protein>
<dbReference type="EMBL" id="CYRY02046408">
    <property type="protein sequence ID" value="VCX42109.1"/>
    <property type="molecule type" value="Genomic_DNA"/>
</dbReference>
<gene>
    <name evidence="2" type="ORF">BN2614_LOCUS3</name>
</gene>
<evidence type="ECO:0000313" key="3">
    <source>
        <dbReference type="Proteomes" id="UP000269945"/>
    </source>
</evidence>
<feature type="region of interest" description="Disordered" evidence="1">
    <location>
        <begin position="1"/>
        <end position="34"/>
    </location>
</feature>
<dbReference type="AlphaFoldDB" id="A0A9X9QAH2"/>
<feature type="region of interest" description="Disordered" evidence="1">
    <location>
        <begin position="57"/>
        <end position="81"/>
    </location>
</feature>
<evidence type="ECO:0000313" key="2">
    <source>
        <dbReference type="EMBL" id="VCX42109.1"/>
    </source>
</evidence>
<feature type="non-terminal residue" evidence="2">
    <location>
        <position position="1"/>
    </location>
</feature>
<evidence type="ECO:0000256" key="1">
    <source>
        <dbReference type="SAM" id="MobiDB-lite"/>
    </source>
</evidence>
<keyword evidence="3" id="KW-1185">Reference proteome</keyword>
<sequence length="81" mass="8442">RERGVEGSWSLRGGKASLAKARDEPESWSWRPRSLEGCSTGESAVSAPAGCASFRVGRGAVQGGRPPGSSSKRIGAASRRQ</sequence>
<accession>A0A9X9QAH2</accession>